<feature type="domain" description="Major facilitator superfamily (MFS) profile" evidence="7">
    <location>
        <begin position="8"/>
        <end position="448"/>
    </location>
</feature>
<gene>
    <name evidence="8" type="primary">sauU</name>
    <name evidence="8" type="ORF">CLHOM_01150</name>
</gene>
<evidence type="ECO:0000256" key="5">
    <source>
        <dbReference type="ARBA" id="ARBA00023136"/>
    </source>
</evidence>
<sequence length="466" mass="51477">MSISNVKMAYTIFIFVALAAFDNIIIGLFPPLFSSIAKEIKVPISSLGIVSAANILVTALSAILWGYLAGKFNRKRLIIIGTIFWSVSVFLTAHCSSYIQLFIFQVFTGIGLGCISSIGFSVLTDYIPHKFRGMLLSLWGMSQGFGGIAGALIASLLATSTSWRTPFEIVSFIGLLLAVLYFFIKEPTLGESEPELQELLNRGFEYNYNIQLKNIYNIISRKSNILLFLQAFFMNITTGTLIWLPTMYISKIQHEGYSLKIAIIASGYLFALFQLGGLTSTIFGYLGDLVQNKTYKGRAILTSFFVFAMMPLYIVMFTIPMNKLVLSSSDNAALVFLELLKQIITNPWIFAIFILSLLASAAQSANTPNWLALITDVNLPENRGAAFSIANLANGLGRTIGNAGVSILLSYISVKSGEPENYIITLAIFQLFLIPSSLLYIKMAKNNEEDINEVKCILNKRAKSIR</sequence>
<feature type="transmembrane region" description="Helical" evidence="6">
    <location>
        <begin position="299"/>
        <end position="319"/>
    </location>
</feature>
<keyword evidence="4 6" id="KW-1133">Transmembrane helix</keyword>
<dbReference type="SUPFAM" id="SSF103473">
    <property type="entry name" value="MFS general substrate transporter"/>
    <property type="match status" value="1"/>
</dbReference>
<evidence type="ECO:0000256" key="2">
    <source>
        <dbReference type="ARBA" id="ARBA00022448"/>
    </source>
</evidence>
<feature type="transmembrane region" description="Helical" evidence="6">
    <location>
        <begin position="99"/>
        <end position="123"/>
    </location>
</feature>
<dbReference type="Pfam" id="PF07690">
    <property type="entry name" value="MFS_1"/>
    <property type="match status" value="1"/>
</dbReference>
<feature type="transmembrane region" description="Helical" evidence="6">
    <location>
        <begin position="225"/>
        <end position="249"/>
    </location>
</feature>
<feature type="transmembrane region" description="Helical" evidence="6">
    <location>
        <begin position="339"/>
        <end position="359"/>
    </location>
</feature>
<dbReference type="InterPro" id="IPR020846">
    <property type="entry name" value="MFS_dom"/>
</dbReference>
<evidence type="ECO:0000256" key="1">
    <source>
        <dbReference type="ARBA" id="ARBA00004651"/>
    </source>
</evidence>
<dbReference type="PANTHER" id="PTHR23505:SF79">
    <property type="entry name" value="PROTEIN SPINSTER"/>
    <property type="match status" value="1"/>
</dbReference>
<dbReference type="InterPro" id="IPR036259">
    <property type="entry name" value="MFS_trans_sf"/>
</dbReference>
<evidence type="ECO:0000313" key="8">
    <source>
        <dbReference type="EMBL" id="KOA21444.1"/>
    </source>
</evidence>
<dbReference type="RefSeq" id="WP_175478651.1">
    <property type="nucleotide sequence ID" value="NZ_LHUR01000005.1"/>
</dbReference>
<evidence type="ECO:0000259" key="7">
    <source>
        <dbReference type="PROSITE" id="PS50850"/>
    </source>
</evidence>
<proteinExistence type="predicted"/>
<feature type="transmembrane region" description="Helical" evidence="6">
    <location>
        <begin position="44"/>
        <end position="65"/>
    </location>
</feature>
<comment type="subcellular location">
    <subcellularLocation>
        <location evidence="1">Cell membrane</location>
        <topology evidence="1">Multi-pass membrane protein</topology>
    </subcellularLocation>
</comment>
<dbReference type="EMBL" id="LHUR01000005">
    <property type="protein sequence ID" value="KOA21444.1"/>
    <property type="molecule type" value="Genomic_DNA"/>
</dbReference>
<feature type="transmembrane region" description="Helical" evidence="6">
    <location>
        <begin position="422"/>
        <end position="441"/>
    </location>
</feature>
<feature type="transmembrane region" description="Helical" evidence="6">
    <location>
        <begin position="135"/>
        <end position="159"/>
    </location>
</feature>
<dbReference type="InterPro" id="IPR011701">
    <property type="entry name" value="MFS"/>
</dbReference>
<protein>
    <submittedName>
        <fullName evidence="8">Putative sulfoacetate transporter SauU</fullName>
    </submittedName>
</protein>
<organism evidence="8 9">
    <name type="scientific">Clostridium homopropionicum DSM 5847</name>
    <dbReference type="NCBI Taxonomy" id="1121318"/>
    <lineage>
        <taxon>Bacteria</taxon>
        <taxon>Bacillati</taxon>
        <taxon>Bacillota</taxon>
        <taxon>Clostridia</taxon>
        <taxon>Eubacteriales</taxon>
        <taxon>Clostridiaceae</taxon>
        <taxon>Clostridium</taxon>
    </lineage>
</organism>
<evidence type="ECO:0000256" key="3">
    <source>
        <dbReference type="ARBA" id="ARBA00022692"/>
    </source>
</evidence>
<dbReference type="GO" id="GO:0005886">
    <property type="term" value="C:plasma membrane"/>
    <property type="evidence" value="ECO:0007669"/>
    <property type="project" value="UniProtKB-SubCell"/>
</dbReference>
<dbReference type="Proteomes" id="UP000037043">
    <property type="component" value="Unassembled WGS sequence"/>
</dbReference>
<keyword evidence="9" id="KW-1185">Reference proteome</keyword>
<dbReference type="InterPro" id="IPR044770">
    <property type="entry name" value="MFS_spinster-like"/>
</dbReference>
<keyword evidence="2" id="KW-0813">Transport</keyword>
<feature type="transmembrane region" description="Helical" evidence="6">
    <location>
        <begin position="12"/>
        <end position="32"/>
    </location>
</feature>
<evidence type="ECO:0000256" key="6">
    <source>
        <dbReference type="SAM" id="Phobius"/>
    </source>
</evidence>
<dbReference type="AlphaFoldDB" id="A0A0L6ZEM9"/>
<dbReference type="PANTHER" id="PTHR23505">
    <property type="entry name" value="SPINSTER"/>
    <property type="match status" value="1"/>
</dbReference>
<keyword evidence="3 6" id="KW-0812">Transmembrane</keyword>
<name>A0A0L6ZEM9_9CLOT</name>
<dbReference type="Gene3D" id="1.20.1250.20">
    <property type="entry name" value="MFS general substrate transporter like domains"/>
    <property type="match status" value="1"/>
</dbReference>
<evidence type="ECO:0000256" key="4">
    <source>
        <dbReference type="ARBA" id="ARBA00022989"/>
    </source>
</evidence>
<dbReference type="GO" id="GO:0022857">
    <property type="term" value="F:transmembrane transporter activity"/>
    <property type="evidence" value="ECO:0007669"/>
    <property type="project" value="InterPro"/>
</dbReference>
<keyword evidence="5 6" id="KW-0472">Membrane</keyword>
<feature type="transmembrane region" description="Helical" evidence="6">
    <location>
        <begin position="165"/>
        <end position="184"/>
    </location>
</feature>
<dbReference type="PROSITE" id="PS50850">
    <property type="entry name" value="MFS"/>
    <property type="match status" value="1"/>
</dbReference>
<accession>A0A0L6ZEM9</accession>
<dbReference type="PATRIC" id="fig|1121318.3.peg.114"/>
<feature type="transmembrane region" description="Helical" evidence="6">
    <location>
        <begin position="261"/>
        <end position="287"/>
    </location>
</feature>
<feature type="transmembrane region" description="Helical" evidence="6">
    <location>
        <begin position="77"/>
        <end position="93"/>
    </location>
</feature>
<reference evidence="9" key="1">
    <citation type="submission" date="2015-08" db="EMBL/GenBank/DDBJ databases">
        <title>Genome sequence of the strict anaerobe Clostridium homopropionicum LuHBu1 (DSM 5847T).</title>
        <authorList>
            <person name="Poehlein A."/>
            <person name="Beck M."/>
            <person name="Schiel-Bengelsdorf B."/>
            <person name="Bengelsdorf F.R."/>
            <person name="Daniel R."/>
            <person name="Duerre P."/>
        </authorList>
    </citation>
    <scope>NUCLEOTIDE SEQUENCE [LARGE SCALE GENOMIC DNA]</scope>
    <source>
        <strain evidence="9">DSM 5847</strain>
    </source>
</reference>
<comment type="caution">
    <text evidence="8">The sequence shown here is derived from an EMBL/GenBank/DDBJ whole genome shotgun (WGS) entry which is preliminary data.</text>
</comment>
<dbReference type="STRING" id="36844.SAMN04488501_105109"/>
<evidence type="ECO:0000313" key="9">
    <source>
        <dbReference type="Proteomes" id="UP000037043"/>
    </source>
</evidence>